<accession>A0ABW1VL13</accession>
<keyword evidence="2" id="KW-1185">Reference proteome</keyword>
<protein>
    <submittedName>
        <fullName evidence="1">Uncharacterized protein</fullName>
    </submittedName>
</protein>
<dbReference type="EMBL" id="JBHSTP010000004">
    <property type="protein sequence ID" value="MFC6357459.1"/>
    <property type="molecule type" value="Genomic_DNA"/>
</dbReference>
<name>A0ABW1VL13_9MICO</name>
<gene>
    <name evidence="1" type="ORF">ACFQB0_15215</name>
</gene>
<evidence type="ECO:0000313" key="2">
    <source>
        <dbReference type="Proteomes" id="UP001596306"/>
    </source>
</evidence>
<proteinExistence type="predicted"/>
<comment type="caution">
    <text evidence="1">The sequence shown here is derived from an EMBL/GenBank/DDBJ whole genome shotgun (WGS) entry which is preliminary data.</text>
</comment>
<organism evidence="1 2">
    <name type="scientific">Luethyella okanaganae</name>
    <dbReference type="NCBI Taxonomy" id="69372"/>
    <lineage>
        <taxon>Bacteria</taxon>
        <taxon>Bacillati</taxon>
        <taxon>Actinomycetota</taxon>
        <taxon>Actinomycetes</taxon>
        <taxon>Micrococcales</taxon>
        <taxon>Microbacteriaceae</taxon>
        <taxon>Luethyella</taxon>
    </lineage>
</organism>
<reference evidence="2" key="1">
    <citation type="journal article" date="2019" name="Int. J. Syst. Evol. Microbiol.">
        <title>The Global Catalogue of Microorganisms (GCM) 10K type strain sequencing project: providing services to taxonomists for standard genome sequencing and annotation.</title>
        <authorList>
            <consortium name="The Broad Institute Genomics Platform"/>
            <consortium name="The Broad Institute Genome Sequencing Center for Infectious Disease"/>
            <person name="Wu L."/>
            <person name="Ma J."/>
        </authorList>
    </citation>
    <scope>NUCLEOTIDE SEQUENCE [LARGE SCALE GENOMIC DNA]</scope>
    <source>
        <strain evidence="2">CCUG 43304</strain>
    </source>
</reference>
<dbReference type="RefSeq" id="WP_386733277.1">
    <property type="nucleotide sequence ID" value="NZ_JBHSTP010000004.1"/>
</dbReference>
<evidence type="ECO:0000313" key="1">
    <source>
        <dbReference type="EMBL" id="MFC6357459.1"/>
    </source>
</evidence>
<sequence>MRDLERRRVVAERIAEDGEEPVAPARGVCRILRALSRRPSRRVAHR</sequence>
<dbReference type="Proteomes" id="UP001596306">
    <property type="component" value="Unassembled WGS sequence"/>
</dbReference>